<dbReference type="InterPro" id="IPR028212">
    <property type="entry name" value="GHL6"/>
</dbReference>
<dbReference type="RefSeq" id="WP_354433890.1">
    <property type="nucleotide sequence ID" value="NZ_JBEPLY010000004.1"/>
</dbReference>
<evidence type="ECO:0000313" key="2">
    <source>
        <dbReference type="Proteomes" id="UP001549164"/>
    </source>
</evidence>
<reference evidence="1 2" key="1">
    <citation type="submission" date="2024-06" db="EMBL/GenBank/DDBJ databases">
        <title>Genomic Encyclopedia of Type Strains, Phase IV (KMG-IV): sequencing the most valuable type-strain genomes for metagenomic binning, comparative biology and taxonomic classification.</title>
        <authorList>
            <person name="Goeker M."/>
        </authorList>
    </citation>
    <scope>NUCLEOTIDE SEQUENCE [LARGE SCALE GENOMIC DNA]</scope>
    <source>
        <strain evidence="1 2">DSM 28102</strain>
    </source>
</reference>
<dbReference type="Proteomes" id="UP001549164">
    <property type="component" value="Unassembled WGS sequence"/>
</dbReference>
<dbReference type="SUPFAM" id="SSF51445">
    <property type="entry name" value="(Trans)glycosidases"/>
    <property type="match status" value="1"/>
</dbReference>
<dbReference type="Pfam" id="PF14871">
    <property type="entry name" value="GHL6"/>
    <property type="match status" value="1"/>
</dbReference>
<accession>A0ABV2IB45</accession>
<organism evidence="1 2">
    <name type="scientific">Martelella mangrovi</name>
    <dbReference type="NCBI Taxonomy" id="1397477"/>
    <lineage>
        <taxon>Bacteria</taxon>
        <taxon>Pseudomonadati</taxon>
        <taxon>Pseudomonadota</taxon>
        <taxon>Alphaproteobacteria</taxon>
        <taxon>Hyphomicrobiales</taxon>
        <taxon>Aurantimonadaceae</taxon>
        <taxon>Martelella</taxon>
    </lineage>
</organism>
<protein>
    <recommendedName>
        <fullName evidence="3">Beta-galactosidase trimerisation domain-containing protein</fullName>
    </recommendedName>
</protein>
<dbReference type="InterPro" id="IPR017853">
    <property type="entry name" value="GH"/>
</dbReference>
<dbReference type="Gene3D" id="3.20.20.80">
    <property type="entry name" value="Glycosidases"/>
    <property type="match status" value="1"/>
</dbReference>
<dbReference type="InterPro" id="IPR029062">
    <property type="entry name" value="Class_I_gatase-like"/>
</dbReference>
<evidence type="ECO:0008006" key="3">
    <source>
        <dbReference type="Google" id="ProtNLM"/>
    </source>
</evidence>
<gene>
    <name evidence="1" type="ORF">ABID12_001753</name>
</gene>
<dbReference type="CDD" id="cd03143">
    <property type="entry name" value="A4_beta-galactosidase_middle_domain"/>
    <property type="match status" value="1"/>
</dbReference>
<dbReference type="Gene3D" id="3.40.50.880">
    <property type="match status" value="1"/>
</dbReference>
<evidence type="ECO:0000313" key="1">
    <source>
        <dbReference type="EMBL" id="MET3599814.1"/>
    </source>
</evidence>
<proteinExistence type="predicted"/>
<comment type="caution">
    <text evidence="1">The sequence shown here is derived from an EMBL/GenBank/DDBJ whole genome shotgun (WGS) entry which is preliminary data.</text>
</comment>
<sequence>MSSVSSSNPVKTASPETGTEGWWRHPFSVFQSNLQEVDATMDVERALDIIEAQGADTWLINTAGIVSFYPTELPFQTRSPFLVDRASGDMIGDAIAAAHRRNVRVICRCDFSKVSSRIAAEHPDWLYLSPKGERQVYNTLYSCCPAGDYYQERSIEVVDEILARYPADGFFFNWFIFPEFDYSRVYHGPCHCAKCQASFAEFSGGKSLPNGPDDDTYAEWQRYGHKVIRDLCVRIGAHIRKKRPEAALVLNREGADVIYHEANNAFSRDLWPHITSESVGAHATAFPEVPVMVNSVTFVDMPYRMAGEQPESFAQYLLQAIARGGNPSTYIMGAPGRIPYASLPVAGEIQRFFRDHHDVYEGLGPASTVALVRPNLVRSAVMGHMASASEFQGLFSGLKECGLPFDVLSKDHIAQIGCEGGLGRFNLIILPDVGEIGRDAAAALDAFVRAGGHVVLTGGSAITAEGESELATGPAVMQSGAPLEGEELWSSYVTDVDQPDAGDYRLAARVVPVYGSYADYVWKPKAERIGRYIPQAPYGPPEKCYGHMPGDRPAAMRLVSGGSVTQFPWTVGHTYREFGTTEVRDFLQDTIAGFAKPEIISDLPEQVEIIAGRSAAGLVIHVVNQTGVKTRAFGPHVTLGPSRIRIRGGKGPARLLRAGEEVASHNEGDELVIDLPKLELFEVIVLAGEPEGATS</sequence>
<dbReference type="EMBL" id="JBEPLY010000004">
    <property type="protein sequence ID" value="MET3599814.1"/>
    <property type="molecule type" value="Genomic_DNA"/>
</dbReference>
<keyword evidence="2" id="KW-1185">Reference proteome</keyword>
<name>A0ABV2IB45_9HYPH</name>